<proteinExistence type="predicted"/>
<feature type="non-terminal residue" evidence="2">
    <location>
        <position position="1"/>
    </location>
</feature>
<feature type="compositionally biased region" description="Basic and acidic residues" evidence="1">
    <location>
        <begin position="68"/>
        <end position="82"/>
    </location>
</feature>
<feature type="non-terminal residue" evidence="2">
    <location>
        <position position="395"/>
    </location>
</feature>
<protein>
    <submittedName>
        <fullName evidence="2">Uncharacterized protein</fullName>
    </submittedName>
</protein>
<dbReference type="AlphaFoldDB" id="A0A812V0B4"/>
<feature type="region of interest" description="Disordered" evidence="1">
    <location>
        <begin position="40"/>
        <end position="82"/>
    </location>
</feature>
<feature type="compositionally biased region" description="Basic and acidic residues" evidence="1">
    <location>
        <begin position="41"/>
        <end position="58"/>
    </location>
</feature>
<comment type="caution">
    <text evidence="2">The sequence shown here is derived from an EMBL/GenBank/DDBJ whole genome shotgun (WGS) entry which is preliminary data.</text>
</comment>
<feature type="region of interest" description="Disordered" evidence="1">
    <location>
        <begin position="376"/>
        <end position="395"/>
    </location>
</feature>
<accession>A0A812V0B4</accession>
<name>A0A812V0B4_9DINO</name>
<feature type="region of interest" description="Disordered" evidence="1">
    <location>
        <begin position="242"/>
        <end position="342"/>
    </location>
</feature>
<sequence>AAKESGEKNREQLAAELERSKLDLAELRARLEEAELAQKAALEEEAHMGQTDKLERQDAQAQLEEQAEAAKESGEKRREQLAAELERSKLDLAELRARLEEADLAPKAAWEDDAPCRLEEALAQAEGTAAEAAQELASSKRELVDLRERFEDVEYALQIASEAAAEDGGADGPVGVREARRLREECLALQAELAQQKAHAQLEGAPGVRTHRKTADFGEGGPLKELEGFDHGAVVKMVSIEEEPEEATRDDAFFSPVEDASEKSRGEGRERAVSFAPAMRVKVEDATTSDRNPFEDDSASEETARGEESPVMIAGHIPSGGGSFGTPSGIMPASATTPSRQDKTALLQEQLSKEVFELRQALRSEEAAYAAERAKAEAKASAAPPPELGSFAFQG</sequence>
<organism evidence="2 3">
    <name type="scientific">Symbiodinium necroappetens</name>
    <dbReference type="NCBI Taxonomy" id="1628268"/>
    <lineage>
        <taxon>Eukaryota</taxon>
        <taxon>Sar</taxon>
        <taxon>Alveolata</taxon>
        <taxon>Dinophyceae</taxon>
        <taxon>Suessiales</taxon>
        <taxon>Symbiodiniaceae</taxon>
        <taxon>Symbiodinium</taxon>
    </lineage>
</organism>
<reference evidence="2" key="1">
    <citation type="submission" date="2021-02" db="EMBL/GenBank/DDBJ databases">
        <authorList>
            <person name="Dougan E. K."/>
            <person name="Rhodes N."/>
            <person name="Thang M."/>
            <person name="Chan C."/>
        </authorList>
    </citation>
    <scope>NUCLEOTIDE SEQUENCE</scope>
</reference>
<keyword evidence="3" id="KW-1185">Reference proteome</keyword>
<dbReference type="EMBL" id="CAJNJA010028716">
    <property type="protein sequence ID" value="CAE7610352.1"/>
    <property type="molecule type" value="Genomic_DNA"/>
</dbReference>
<dbReference type="OrthoDB" id="446411at2759"/>
<feature type="compositionally biased region" description="Basic and acidic residues" evidence="1">
    <location>
        <begin position="260"/>
        <end position="272"/>
    </location>
</feature>
<dbReference type="Proteomes" id="UP000601435">
    <property type="component" value="Unassembled WGS sequence"/>
</dbReference>
<evidence type="ECO:0000256" key="1">
    <source>
        <dbReference type="SAM" id="MobiDB-lite"/>
    </source>
</evidence>
<evidence type="ECO:0000313" key="3">
    <source>
        <dbReference type="Proteomes" id="UP000601435"/>
    </source>
</evidence>
<gene>
    <name evidence="2" type="ORF">SNEC2469_LOCUS17369</name>
</gene>
<evidence type="ECO:0000313" key="2">
    <source>
        <dbReference type="EMBL" id="CAE7610352.1"/>
    </source>
</evidence>